<keyword evidence="9" id="KW-1185">Reference proteome</keyword>
<dbReference type="RefSeq" id="WP_202093535.1">
    <property type="nucleotide sequence ID" value="NZ_CP061035.1"/>
</dbReference>
<sequence>MDIETFDIAGPVAMRPVRRGDARGYFAETFRADAFEQAVGDIAFVQENESLSAKVGTIRGLHFQTDPFAQGKLVRCIAGALLDVAVDIRTGSPTFGRWIALELSAENGQQLWVPPGFAHGFCTLLPDTMLAYKVTAYYDHASDKGLAWDDSAIGIDWPSVADPETLSPKDRVQPVLADLPAYFHHKG</sequence>
<dbReference type="InterPro" id="IPR000888">
    <property type="entry name" value="RmlC-like"/>
</dbReference>
<proteinExistence type="inferred from homology"/>
<dbReference type="GO" id="GO:0000271">
    <property type="term" value="P:polysaccharide biosynthetic process"/>
    <property type="evidence" value="ECO:0007669"/>
    <property type="project" value="TreeGrafter"/>
</dbReference>
<evidence type="ECO:0000313" key="8">
    <source>
        <dbReference type="EMBL" id="QQV77223.1"/>
    </source>
</evidence>
<comment type="similarity">
    <text evidence="7">Belongs to the dTDP-4-dehydrorhamnose 3,5-epimerase family.</text>
</comment>
<dbReference type="GO" id="GO:0005829">
    <property type="term" value="C:cytosol"/>
    <property type="evidence" value="ECO:0007669"/>
    <property type="project" value="TreeGrafter"/>
</dbReference>
<accession>A0A974NUI6</accession>
<dbReference type="PANTHER" id="PTHR21047">
    <property type="entry name" value="DTDP-6-DEOXY-D-GLUCOSE-3,5 EPIMERASE"/>
    <property type="match status" value="1"/>
</dbReference>
<organism evidence="8 9">
    <name type="scientific">Sphingomonas aliaeris</name>
    <dbReference type="NCBI Taxonomy" id="2759526"/>
    <lineage>
        <taxon>Bacteria</taxon>
        <taxon>Pseudomonadati</taxon>
        <taxon>Pseudomonadota</taxon>
        <taxon>Alphaproteobacteria</taxon>
        <taxon>Sphingomonadales</taxon>
        <taxon>Sphingomonadaceae</taxon>
        <taxon>Sphingomonas</taxon>
    </lineage>
</organism>
<dbReference type="GO" id="GO:0008830">
    <property type="term" value="F:dTDP-4-dehydrorhamnose 3,5-epimerase activity"/>
    <property type="evidence" value="ECO:0007669"/>
    <property type="project" value="UniProtKB-UniRule"/>
</dbReference>
<feature type="active site" description="Proton donor" evidence="5">
    <location>
        <position position="132"/>
    </location>
</feature>
<comment type="function">
    <text evidence="2 7">Catalyzes the epimerization of the C3' and C5'positions of dTDP-6-deoxy-D-xylo-4-hexulose, forming dTDP-6-deoxy-L-lyxo-4-hexulose.</text>
</comment>
<dbReference type="Pfam" id="PF00908">
    <property type="entry name" value="dTDP_sugar_isom"/>
    <property type="match status" value="1"/>
</dbReference>
<evidence type="ECO:0000256" key="7">
    <source>
        <dbReference type="RuleBase" id="RU364069"/>
    </source>
</evidence>
<dbReference type="InterPro" id="IPR014710">
    <property type="entry name" value="RmlC-like_jellyroll"/>
</dbReference>
<name>A0A974NUI6_9SPHN</name>
<evidence type="ECO:0000256" key="2">
    <source>
        <dbReference type="ARBA" id="ARBA00001997"/>
    </source>
</evidence>
<dbReference type="SUPFAM" id="SSF51182">
    <property type="entry name" value="RmlC-like cupins"/>
    <property type="match status" value="1"/>
</dbReference>
<evidence type="ECO:0000256" key="1">
    <source>
        <dbReference type="ARBA" id="ARBA00001298"/>
    </source>
</evidence>
<evidence type="ECO:0000256" key="3">
    <source>
        <dbReference type="ARBA" id="ARBA00012098"/>
    </source>
</evidence>
<reference evidence="9" key="1">
    <citation type="submission" date="2020-09" db="EMBL/GenBank/DDBJ databases">
        <title>Sphingomonas sp., a new species isolated from pork steak.</title>
        <authorList>
            <person name="Heidler von Heilborn D."/>
        </authorList>
    </citation>
    <scope>NUCLEOTIDE SEQUENCE [LARGE SCALE GENOMIC DNA]</scope>
</reference>
<protein>
    <recommendedName>
        <fullName evidence="4 7">dTDP-4-dehydrorhamnose 3,5-epimerase</fullName>
        <ecNumber evidence="3 7">5.1.3.13</ecNumber>
    </recommendedName>
    <alternativeName>
        <fullName evidence="7">Thymidine diphospho-4-keto-rhamnose 3,5-epimerase</fullName>
    </alternativeName>
</protein>
<dbReference type="NCBIfam" id="TIGR01221">
    <property type="entry name" value="rmlC"/>
    <property type="match status" value="1"/>
</dbReference>
<dbReference type="GO" id="GO:0019305">
    <property type="term" value="P:dTDP-rhamnose biosynthetic process"/>
    <property type="evidence" value="ECO:0007669"/>
    <property type="project" value="UniProtKB-UniRule"/>
</dbReference>
<feature type="site" description="Participates in a stacking interaction with the thymidine ring of dTDP-4-oxo-6-deoxyglucose" evidence="6">
    <location>
        <position position="138"/>
    </location>
</feature>
<dbReference type="Gene3D" id="2.60.120.10">
    <property type="entry name" value="Jelly Rolls"/>
    <property type="match status" value="1"/>
</dbReference>
<dbReference type="CDD" id="cd00438">
    <property type="entry name" value="cupin_RmlC"/>
    <property type="match status" value="1"/>
</dbReference>
<comment type="subunit">
    <text evidence="7">Homodimer.</text>
</comment>
<dbReference type="Proteomes" id="UP000595894">
    <property type="component" value="Chromosome"/>
</dbReference>
<dbReference type="AlphaFoldDB" id="A0A974NUI6"/>
<dbReference type="KEGG" id="sari:H5J25_18215"/>
<dbReference type="InterPro" id="IPR011051">
    <property type="entry name" value="RmlC_Cupin_sf"/>
</dbReference>
<evidence type="ECO:0000256" key="5">
    <source>
        <dbReference type="PIRSR" id="PIRSR600888-1"/>
    </source>
</evidence>
<dbReference type="EC" id="5.1.3.13" evidence="3 7"/>
<gene>
    <name evidence="8" type="primary">rfbC</name>
    <name evidence="8" type="ORF">H5J25_18215</name>
</gene>
<comment type="catalytic activity">
    <reaction evidence="1 7">
        <text>dTDP-4-dehydro-6-deoxy-alpha-D-glucose = dTDP-4-dehydro-beta-L-rhamnose</text>
        <dbReference type="Rhea" id="RHEA:16969"/>
        <dbReference type="ChEBI" id="CHEBI:57649"/>
        <dbReference type="ChEBI" id="CHEBI:62830"/>
        <dbReference type="EC" id="5.1.3.13"/>
    </reaction>
</comment>
<evidence type="ECO:0000256" key="6">
    <source>
        <dbReference type="PIRSR" id="PIRSR600888-3"/>
    </source>
</evidence>
<evidence type="ECO:0000313" key="9">
    <source>
        <dbReference type="Proteomes" id="UP000595894"/>
    </source>
</evidence>
<evidence type="ECO:0000256" key="4">
    <source>
        <dbReference type="ARBA" id="ARBA00019595"/>
    </source>
</evidence>
<dbReference type="PANTHER" id="PTHR21047:SF2">
    <property type="entry name" value="THYMIDINE DIPHOSPHO-4-KETO-RHAMNOSE 3,5-EPIMERASE"/>
    <property type="match status" value="1"/>
</dbReference>
<feature type="active site" description="Proton acceptor" evidence="5">
    <location>
        <position position="62"/>
    </location>
</feature>
<keyword evidence="7 8" id="KW-0413">Isomerase</keyword>
<comment type="pathway">
    <text evidence="7">Carbohydrate biosynthesis; dTDP-L-rhamnose biosynthesis.</text>
</comment>
<dbReference type="EMBL" id="CP061035">
    <property type="protein sequence ID" value="QQV77223.1"/>
    <property type="molecule type" value="Genomic_DNA"/>
</dbReference>